<evidence type="ECO:0000313" key="10">
    <source>
        <dbReference type="Proteomes" id="UP001432027"/>
    </source>
</evidence>
<comment type="caution">
    <text evidence="9">The sequence shown here is derived from an EMBL/GenBank/DDBJ whole genome shotgun (WGS) entry which is preliminary data.</text>
</comment>
<dbReference type="PRINTS" id="PR00800">
    <property type="entry name" value="YHDCRBOXLASE"/>
</dbReference>
<dbReference type="Gene3D" id="3.40.640.10">
    <property type="entry name" value="Type I PLP-dependent aspartate aminotransferase-like (Major domain)"/>
    <property type="match status" value="1"/>
</dbReference>
<evidence type="ECO:0000256" key="5">
    <source>
        <dbReference type="ARBA" id="ARBA00023239"/>
    </source>
</evidence>
<dbReference type="GO" id="GO:0019752">
    <property type="term" value="P:carboxylic acid metabolic process"/>
    <property type="evidence" value="ECO:0007669"/>
    <property type="project" value="InterPro"/>
</dbReference>
<keyword evidence="8" id="KW-0812">Transmembrane</keyword>
<dbReference type="Pfam" id="PF00282">
    <property type="entry name" value="Pyridoxal_deC"/>
    <property type="match status" value="1"/>
</dbReference>
<feature type="non-terminal residue" evidence="9">
    <location>
        <position position="1"/>
    </location>
</feature>
<reference evidence="9" key="1">
    <citation type="submission" date="2023-10" db="EMBL/GenBank/DDBJ databases">
        <title>Genome assembly of Pristionchus species.</title>
        <authorList>
            <person name="Yoshida K."/>
            <person name="Sommer R.J."/>
        </authorList>
    </citation>
    <scope>NUCLEOTIDE SEQUENCE</scope>
    <source>
        <strain evidence="9">RS0144</strain>
    </source>
</reference>
<evidence type="ECO:0000256" key="4">
    <source>
        <dbReference type="ARBA" id="ARBA00022898"/>
    </source>
</evidence>
<protein>
    <recommendedName>
        <fullName evidence="11">Tyrosine decarboxylase</fullName>
    </recommendedName>
</protein>
<dbReference type="GO" id="GO:0030170">
    <property type="term" value="F:pyridoxal phosphate binding"/>
    <property type="evidence" value="ECO:0007669"/>
    <property type="project" value="InterPro"/>
</dbReference>
<gene>
    <name evidence="9" type="ORF">PENTCL1PPCAC_13549</name>
</gene>
<dbReference type="PANTHER" id="PTHR11999:SF70">
    <property type="entry name" value="MIP05841P"/>
    <property type="match status" value="1"/>
</dbReference>
<dbReference type="InterPro" id="IPR002129">
    <property type="entry name" value="PyrdxlP-dep_de-COase"/>
</dbReference>
<feature type="compositionally biased region" description="Low complexity" evidence="7">
    <location>
        <begin position="126"/>
        <end position="136"/>
    </location>
</feature>
<feature type="region of interest" description="Disordered" evidence="7">
    <location>
        <begin position="838"/>
        <end position="896"/>
    </location>
</feature>
<feature type="compositionally biased region" description="Basic residues" evidence="7">
    <location>
        <begin position="137"/>
        <end position="146"/>
    </location>
</feature>
<dbReference type="EMBL" id="BTSX01000003">
    <property type="protein sequence ID" value="GMS91374.1"/>
    <property type="molecule type" value="Genomic_DNA"/>
</dbReference>
<keyword evidence="8" id="KW-0472">Membrane</keyword>
<keyword evidence="8" id="KW-1133">Transmembrane helix</keyword>
<keyword evidence="4 6" id="KW-0663">Pyridoxal phosphate</keyword>
<accession>A0AAV5TEI9</accession>
<organism evidence="9 10">
    <name type="scientific">Pristionchus entomophagus</name>
    <dbReference type="NCBI Taxonomy" id="358040"/>
    <lineage>
        <taxon>Eukaryota</taxon>
        <taxon>Metazoa</taxon>
        <taxon>Ecdysozoa</taxon>
        <taxon>Nematoda</taxon>
        <taxon>Chromadorea</taxon>
        <taxon>Rhabditida</taxon>
        <taxon>Rhabditina</taxon>
        <taxon>Diplogasteromorpha</taxon>
        <taxon>Diplogasteroidea</taxon>
        <taxon>Neodiplogasteridae</taxon>
        <taxon>Pristionchus</taxon>
    </lineage>
</organism>
<evidence type="ECO:0000256" key="1">
    <source>
        <dbReference type="ARBA" id="ARBA00001933"/>
    </source>
</evidence>
<feature type="compositionally biased region" description="Low complexity" evidence="7">
    <location>
        <begin position="100"/>
        <end position="113"/>
    </location>
</feature>
<evidence type="ECO:0000313" key="9">
    <source>
        <dbReference type="EMBL" id="GMS91374.1"/>
    </source>
</evidence>
<feature type="transmembrane region" description="Helical" evidence="8">
    <location>
        <begin position="59"/>
        <end position="83"/>
    </location>
</feature>
<evidence type="ECO:0000256" key="2">
    <source>
        <dbReference type="ARBA" id="ARBA00009533"/>
    </source>
</evidence>
<feature type="compositionally biased region" description="Basic and acidic residues" evidence="7">
    <location>
        <begin position="115"/>
        <end position="125"/>
    </location>
</feature>
<dbReference type="SUPFAM" id="SSF53383">
    <property type="entry name" value="PLP-dependent transferases"/>
    <property type="match status" value="1"/>
</dbReference>
<dbReference type="AlphaFoldDB" id="A0AAV5TEI9"/>
<evidence type="ECO:0000256" key="7">
    <source>
        <dbReference type="SAM" id="MobiDB-lite"/>
    </source>
</evidence>
<name>A0AAV5TEI9_9BILA</name>
<sequence>DKKQSRPNITAGRMSFFYDNKTNSLQLGDDQLKKGLERLAEQTPKNPIKGKDEGIAVPLWSIIAVGALVGALMAGNCIFFNMLRQINAKTHPADDKKSGKSASASGKASGGSKRSTSEKNKKDKVSAGSSSKSSSKSVKKSAKKAAKKNESCRSSKSLSTKSCASAAGPTSVKVVAVAPPKKETTPLPKDEVATLMQTRGGTAALPERSLDRRIEMPMTEEEFILAMKRVIEFVISYYRNPNQYPVSSAIRPNDIFNQLPQRAPDDPERFEHVWHDFHEIILKGCLHWQHPRFHAFFPCGRSYPDILAETIISSLGTVGFTWSANPAITELDTAMVNWTGRALGIPEPFLFRGTDTSASEGGGWIADTASDAIFCAIMAARNVKIEEVLTKLKVMEDKPITESTRHISKRYEKRAEILSKLVAYGSYESHSSFEKACKMACVRCRPIKVFEEHEWGMKRADVEKEMDKDVQRGLIPFYLHCALGTTSTATSDHLAELTPLKEKHKVWIHVDAAYAGSAWVVEKYRKNEGLDKVDSININLHKFFLTSTSVTLFWTKRQRDYKECFRIDPAYLKKKSGANDNRDWGIPLSRRFKSLKVYMLLRMYGLNGMRAYVTRLIEMTEYMETLVTKIPHIRKFGKTNYALFCVQYHEEGMAKEQVNAATNRLCQFINDSHKMVLTHSNVRGHDILRIAVTLERSTKKDIEESVAIFIQLLEEFKKKKAADANFLGADMSSTSKENLLQDVDMGIVGSPNPTLSKKPTNVKSTISGESLVGPRTAASHLHSALTSATQASTMVPSRTVTSPVPLTNISALTTVQLEAPPATHPAAPAANKMPPLALAFEDPSSKSGGTSSYNAPASAPPSAATPPPPAAKPADQQPTFSAPEVAARSDTATEKK</sequence>
<dbReference type="InterPro" id="IPR015424">
    <property type="entry name" value="PyrdxlP-dep_Trfase"/>
</dbReference>
<feature type="modified residue" description="N6-(pyridoxal phosphate)lysine" evidence="6">
    <location>
        <position position="542"/>
    </location>
</feature>
<comment type="cofactor">
    <cofactor evidence="1 6">
        <name>pyridoxal 5'-phosphate</name>
        <dbReference type="ChEBI" id="CHEBI:597326"/>
    </cofactor>
</comment>
<evidence type="ECO:0008006" key="11">
    <source>
        <dbReference type="Google" id="ProtNLM"/>
    </source>
</evidence>
<dbReference type="Gene3D" id="3.90.1150.10">
    <property type="entry name" value="Aspartate Aminotransferase, domain 1"/>
    <property type="match status" value="1"/>
</dbReference>
<evidence type="ECO:0000256" key="6">
    <source>
        <dbReference type="PIRSR" id="PIRSR602129-50"/>
    </source>
</evidence>
<dbReference type="PANTHER" id="PTHR11999">
    <property type="entry name" value="GROUP II PYRIDOXAL-5-PHOSPHATE DECARBOXYLASE"/>
    <property type="match status" value="1"/>
</dbReference>
<keyword evidence="10" id="KW-1185">Reference proteome</keyword>
<dbReference type="InterPro" id="IPR010977">
    <property type="entry name" value="Aromatic_deC"/>
</dbReference>
<keyword evidence="5" id="KW-0456">Lyase</keyword>
<proteinExistence type="inferred from homology"/>
<dbReference type="GO" id="GO:0016831">
    <property type="term" value="F:carboxy-lyase activity"/>
    <property type="evidence" value="ECO:0007669"/>
    <property type="project" value="UniProtKB-KW"/>
</dbReference>
<dbReference type="Proteomes" id="UP001432027">
    <property type="component" value="Unassembled WGS sequence"/>
</dbReference>
<evidence type="ECO:0000256" key="8">
    <source>
        <dbReference type="SAM" id="Phobius"/>
    </source>
</evidence>
<dbReference type="InterPro" id="IPR015422">
    <property type="entry name" value="PyrdxlP-dep_Trfase_small"/>
</dbReference>
<dbReference type="GO" id="GO:0005737">
    <property type="term" value="C:cytoplasm"/>
    <property type="evidence" value="ECO:0007669"/>
    <property type="project" value="TreeGrafter"/>
</dbReference>
<dbReference type="GO" id="GO:0006520">
    <property type="term" value="P:amino acid metabolic process"/>
    <property type="evidence" value="ECO:0007669"/>
    <property type="project" value="InterPro"/>
</dbReference>
<feature type="compositionally biased region" description="Low complexity" evidence="7">
    <location>
        <begin position="154"/>
        <end position="164"/>
    </location>
</feature>
<feature type="compositionally biased region" description="Polar residues" evidence="7">
    <location>
        <begin position="845"/>
        <end position="854"/>
    </location>
</feature>
<feature type="region of interest" description="Disordered" evidence="7">
    <location>
        <begin position="91"/>
        <end position="164"/>
    </location>
</feature>
<comment type="similarity">
    <text evidence="2">Belongs to the group II decarboxylase family.</text>
</comment>
<evidence type="ECO:0000256" key="3">
    <source>
        <dbReference type="ARBA" id="ARBA00022793"/>
    </source>
</evidence>
<keyword evidence="3" id="KW-0210">Decarboxylase</keyword>
<dbReference type="InterPro" id="IPR015421">
    <property type="entry name" value="PyrdxlP-dep_Trfase_major"/>
</dbReference>
<dbReference type="Gene3D" id="1.20.1340.10">
    <property type="entry name" value="dopa decarboxylase, N-terminal domain"/>
    <property type="match status" value="1"/>
</dbReference>